<accession>A0ABV7FLQ7</accession>
<sequence>MKNLGIKTAGLLAIASTHVVLAQEHVHGQGQLQIAQEGSHWHVHLSLPAADALGFEHEAETKAQKSKVKKIAHRLARNQDVLSLNGDCRLVSSEHSLENTQDHSEDNAHKHHHAHKHDEGHGHDKEHDKHDSDHDNHHEEHNDVEVEYRFTCDSPVSEIALGVFESMPSLSAVKLEWITESGQGSSELTKAKPTASL</sequence>
<organism evidence="2 3">
    <name type="scientific">Agaribacter flavus</name>
    <dbReference type="NCBI Taxonomy" id="1902781"/>
    <lineage>
        <taxon>Bacteria</taxon>
        <taxon>Pseudomonadati</taxon>
        <taxon>Pseudomonadota</taxon>
        <taxon>Gammaproteobacteria</taxon>
        <taxon>Alteromonadales</taxon>
        <taxon>Alteromonadaceae</taxon>
        <taxon>Agaribacter</taxon>
    </lineage>
</organism>
<reference evidence="3" key="1">
    <citation type="journal article" date="2019" name="Int. J. Syst. Evol. Microbiol.">
        <title>The Global Catalogue of Microorganisms (GCM) 10K type strain sequencing project: providing services to taxonomists for standard genome sequencing and annotation.</title>
        <authorList>
            <consortium name="The Broad Institute Genomics Platform"/>
            <consortium name="The Broad Institute Genome Sequencing Center for Infectious Disease"/>
            <person name="Wu L."/>
            <person name="Ma J."/>
        </authorList>
    </citation>
    <scope>NUCLEOTIDE SEQUENCE [LARGE SCALE GENOMIC DNA]</scope>
    <source>
        <strain evidence="3">KCTC 52473</strain>
    </source>
</reference>
<proteinExistence type="predicted"/>
<dbReference type="RefSeq" id="WP_376919381.1">
    <property type="nucleotide sequence ID" value="NZ_JBHRSW010000007.1"/>
</dbReference>
<keyword evidence="3" id="KW-1185">Reference proteome</keyword>
<comment type="caution">
    <text evidence="2">The sequence shown here is derived from an EMBL/GenBank/DDBJ whole genome shotgun (WGS) entry which is preliminary data.</text>
</comment>
<evidence type="ECO:0000256" key="1">
    <source>
        <dbReference type="SAM" id="MobiDB-lite"/>
    </source>
</evidence>
<gene>
    <name evidence="2" type="ORF">ACFOHL_06410</name>
</gene>
<dbReference type="EMBL" id="JBHRSW010000007">
    <property type="protein sequence ID" value="MFC3121247.1"/>
    <property type="molecule type" value="Genomic_DNA"/>
</dbReference>
<feature type="compositionally biased region" description="Basic and acidic residues" evidence="1">
    <location>
        <begin position="95"/>
        <end position="108"/>
    </location>
</feature>
<evidence type="ECO:0000313" key="2">
    <source>
        <dbReference type="EMBL" id="MFC3121247.1"/>
    </source>
</evidence>
<dbReference type="InterPro" id="IPR021253">
    <property type="entry name" value="ZrgA-like"/>
</dbReference>
<feature type="region of interest" description="Disordered" evidence="1">
    <location>
        <begin position="95"/>
        <end position="141"/>
    </location>
</feature>
<dbReference type="Proteomes" id="UP001595478">
    <property type="component" value="Unassembled WGS sequence"/>
</dbReference>
<protein>
    <submittedName>
        <fullName evidence="2">DUF2796 domain-containing protein</fullName>
    </submittedName>
</protein>
<name>A0ABV7FLQ7_9ALTE</name>
<dbReference type="Pfam" id="PF10986">
    <property type="entry name" value="ZrgA"/>
    <property type="match status" value="1"/>
</dbReference>
<feature type="compositionally biased region" description="Basic and acidic residues" evidence="1">
    <location>
        <begin position="116"/>
        <end position="141"/>
    </location>
</feature>
<evidence type="ECO:0000313" key="3">
    <source>
        <dbReference type="Proteomes" id="UP001595478"/>
    </source>
</evidence>